<organism evidence="1 2">
    <name type="scientific">Candidatus Nitrospira kreftii</name>
    <dbReference type="NCBI Taxonomy" id="2652173"/>
    <lineage>
        <taxon>Bacteria</taxon>
        <taxon>Pseudomonadati</taxon>
        <taxon>Nitrospirota</taxon>
        <taxon>Nitrospiria</taxon>
        <taxon>Nitrospirales</taxon>
        <taxon>Nitrospiraceae</taxon>
        <taxon>Nitrospira</taxon>
    </lineage>
</organism>
<dbReference type="Proteomes" id="UP000593737">
    <property type="component" value="Chromosome"/>
</dbReference>
<reference evidence="1 2" key="1">
    <citation type="journal article" date="2020" name="ISME J.">
        <title>Enrichment and physiological characterization of a novel comammox Nitrospira indicates ammonium inhibition of complete nitrification.</title>
        <authorList>
            <person name="Sakoula D."/>
            <person name="Koch H."/>
            <person name="Frank J."/>
            <person name="Jetten M.S.M."/>
            <person name="van Kessel M.A.H.J."/>
            <person name="Lucker S."/>
        </authorList>
    </citation>
    <scope>NUCLEOTIDE SEQUENCE [LARGE SCALE GENOMIC DNA]</scope>
    <source>
        <strain evidence="1">Comreactor17</strain>
    </source>
</reference>
<dbReference type="KEGG" id="nkf:Nkreftii_002144"/>
<gene>
    <name evidence="1" type="ORF">Nkreftii_002144</name>
</gene>
<evidence type="ECO:0000313" key="2">
    <source>
        <dbReference type="Proteomes" id="UP000593737"/>
    </source>
</evidence>
<name>A0A7S8FED9_9BACT</name>
<sequence length="81" mass="9776">MSLSLELIQRSIDEHCRGKIIYERGFYLVEQVRITRRPLVMLWSDTWFEESVLVVPPLSRKELEADQRMLIQKFLHSRETE</sequence>
<protein>
    <submittedName>
        <fullName evidence="1">Uncharacterized protein</fullName>
    </submittedName>
</protein>
<dbReference type="AlphaFoldDB" id="A0A7S8FED9"/>
<dbReference type="EMBL" id="CP047423">
    <property type="protein sequence ID" value="QPD04370.1"/>
    <property type="molecule type" value="Genomic_DNA"/>
</dbReference>
<evidence type="ECO:0000313" key="1">
    <source>
        <dbReference type="EMBL" id="QPD04370.1"/>
    </source>
</evidence>
<proteinExistence type="predicted"/>
<accession>A0A7S8FED9</accession>